<dbReference type="SMART" id="SM00255">
    <property type="entry name" value="TIR"/>
    <property type="match status" value="1"/>
</dbReference>
<dbReference type="InterPro" id="IPR000157">
    <property type="entry name" value="TIR_dom"/>
</dbReference>
<protein>
    <submittedName>
        <fullName evidence="2">Toll/interleukin-1 receptor domain-containing protein</fullName>
    </submittedName>
</protein>
<feature type="domain" description="TIR" evidence="1">
    <location>
        <begin position="1"/>
        <end position="149"/>
    </location>
</feature>
<organism evidence="2 3">
    <name type="scientific">Dorea ammoniilytica</name>
    <dbReference type="NCBI Taxonomy" id="2981788"/>
    <lineage>
        <taxon>Bacteria</taxon>
        <taxon>Bacillati</taxon>
        <taxon>Bacillota</taxon>
        <taxon>Clostridia</taxon>
        <taxon>Lachnospirales</taxon>
        <taxon>Lachnospiraceae</taxon>
        <taxon>Dorea</taxon>
    </lineage>
</organism>
<comment type="caution">
    <text evidence="2">The sequence shown here is derived from an EMBL/GenBank/DDBJ whole genome shotgun (WGS) entry which is preliminary data.</text>
</comment>
<evidence type="ECO:0000313" key="3">
    <source>
        <dbReference type="Proteomes" id="UP001207605"/>
    </source>
</evidence>
<dbReference type="Gene3D" id="3.40.50.10140">
    <property type="entry name" value="Toll/interleukin-1 receptor homology (TIR) domain"/>
    <property type="match status" value="1"/>
</dbReference>
<dbReference type="Pfam" id="PF13676">
    <property type="entry name" value="TIR_2"/>
    <property type="match status" value="1"/>
</dbReference>
<dbReference type="EMBL" id="JAOQJV010000022">
    <property type="protein sequence ID" value="MCU6700980.1"/>
    <property type="molecule type" value="Genomic_DNA"/>
</dbReference>
<gene>
    <name evidence="2" type="ORF">OCV65_12155</name>
</gene>
<evidence type="ECO:0000259" key="1">
    <source>
        <dbReference type="PROSITE" id="PS50104"/>
    </source>
</evidence>
<name>A0ABT2S8R3_9FIRM</name>
<dbReference type="PROSITE" id="PS50104">
    <property type="entry name" value="TIR"/>
    <property type="match status" value="1"/>
</dbReference>
<keyword evidence="2" id="KW-0675">Receptor</keyword>
<keyword evidence="3" id="KW-1185">Reference proteome</keyword>
<reference evidence="2 3" key="1">
    <citation type="journal article" date="2021" name="ISME Commun">
        <title>Automated analysis of genomic sequences facilitates high-throughput and comprehensive description of bacteria.</title>
        <authorList>
            <person name="Hitch T.C.A."/>
        </authorList>
    </citation>
    <scope>NUCLEOTIDE SEQUENCE [LARGE SCALE GENOMIC DNA]</scope>
    <source>
        <strain evidence="2 3">Sanger_02</strain>
    </source>
</reference>
<proteinExistence type="predicted"/>
<sequence length="687" mass="79926">MGKRVFISYSHQDSVCAKGIARFLTRQGYDVWIDVDKLVVGQSWANNINEALQTADMMIALISKNSVRRMEVLREISEALDRNEKDENFYVLFVVIGNVHPSWFPDTGDGKVKKIIECLQVIQFIQLDAKGTISIAKMQELIRALNGKMTYTEGIDFRKSNEYIYEAGVPEKVYDNVAENCFYRVHASDLAPSTAFPFALDNQWLPDEIIADDSDMKGQFMHYGFEAECVQQFLETYQMKNLYLALMHTRQIILNRASILNSKSLQKLYFAHEYKEREQNAFAHLLKNGSIIVFLYGDHELTPYVDELPEYSTMRHAVDEWNRLCTEIAMYCIRENWETPVDKHSQELVKQCTTLAFNKETNDMLAECFDFDVVQKKEFLSTLKEIEMSVFLQTHIIGTGRRSDVKGYSRSAFYRNFVVVDKSENHPDPVLNCIFDENKPFHRELKKMIDVYYNSIFTNFFNCAALIPSDIRPEDTFIHQLYLTHGLKEVSPDELEYAFSEFFGNEAILDKIGEIGDNFYLENWSLDRIISYREGMHWREYIELVEYITNRSTYWEVDFSDIENLIELFVESIKECQAKEGTVSKRTPFVPAYTFRICIGSKVLDIVCNRNVRKLKTYKGVLSAKTQNSLSIQFLIGDSTSERNRISESIFLPVKIFDGKTNYIGGNSYLEELSSFLTEQCEFMWIY</sequence>
<evidence type="ECO:0000313" key="2">
    <source>
        <dbReference type="EMBL" id="MCU6700980.1"/>
    </source>
</evidence>
<dbReference type="Proteomes" id="UP001207605">
    <property type="component" value="Unassembled WGS sequence"/>
</dbReference>
<dbReference type="InterPro" id="IPR035897">
    <property type="entry name" value="Toll_tir_struct_dom_sf"/>
</dbReference>
<dbReference type="SUPFAM" id="SSF52200">
    <property type="entry name" value="Toll/Interleukin receptor TIR domain"/>
    <property type="match status" value="1"/>
</dbReference>
<accession>A0ABT2S8R3</accession>
<dbReference type="RefSeq" id="WP_118452544.1">
    <property type="nucleotide sequence ID" value="NZ_JAOQJV010000022.1"/>
</dbReference>